<evidence type="ECO:0000313" key="1">
    <source>
        <dbReference type="EMBL" id="MDT0556202.1"/>
    </source>
</evidence>
<dbReference type="InterPro" id="IPR025935">
    <property type="entry name" value="AbiH"/>
</dbReference>
<sequence>MQILYIIGNGFDLNLDLKTSYNDFYKYYETVESKNPNVQKLKEHISKTYDSWADLELALGDYTQHLKKIEEFDDITLDIGEELSKYLRLEEQKLENYTFDQPKFFQYLSYPENLFLPADKEVLVAKKRKWANHQWDLNIFTFNYTTVIEKIFGEKTQNVLLANHNGNASIKLGQIKHIHGYLDNDMVLGVNDISQVSNQDFHKDRDILESLIKSECNKANRNNIDRQFTAKINSANLICIFGSSIGDTDNKWWELVGKRLKAEDCHLIIFTKGEEIPPRIRHMQARAERNFRDLFLNKTNLSEKEMELVENKIFIGLNTGIFDGIKKKKTK</sequence>
<dbReference type="EMBL" id="JAVRHZ010000005">
    <property type="protein sequence ID" value="MDT0556202.1"/>
    <property type="molecule type" value="Genomic_DNA"/>
</dbReference>
<reference evidence="1 2" key="1">
    <citation type="submission" date="2023-09" db="EMBL/GenBank/DDBJ databases">
        <authorList>
            <person name="Rey-Velasco X."/>
        </authorList>
    </citation>
    <scope>NUCLEOTIDE SEQUENCE [LARGE SCALE GENOMIC DNA]</scope>
    <source>
        <strain evidence="1 2">W242</strain>
    </source>
</reference>
<name>A0ABU2YEN5_9FLAO</name>
<proteinExistence type="predicted"/>
<keyword evidence="2" id="KW-1185">Reference proteome</keyword>
<gene>
    <name evidence="1" type="ORF">RM538_09310</name>
</gene>
<accession>A0ABU2YEN5</accession>
<protein>
    <submittedName>
        <fullName evidence="1">AbiH family protein</fullName>
    </submittedName>
</protein>
<organism evidence="1 2">
    <name type="scientific">Patiriisocius hiemis</name>
    <dbReference type="NCBI Taxonomy" id="3075604"/>
    <lineage>
        <taxon>Bacteria</taxon>
        <taxon>Pseudomonadati</taxon>
        <taxon>Bacteroidota</taxon>
        <taxon>Flavobacteriia</taxon>
        <taxon>Flavobacteriales</taxon>
        <taxon>Flavobacteriaceae</taxon>
        <taxon>Patiriisocius</taxon>
    </lineage>
</organism>
<dbReference type="Proteomes" id="UP001254488">
    <property type="component" value="Unassembled WGS sequence"/>
</dbReference>
<dbReference type="RefSeq" id="WP_311333157.1">
    <property type="nucleotide sequence ID" value="NZ_JAVRHZ010000005.1"/>
</dbReference>
<comment type="caution">
    <text evidence="1">The sequence shown here is derived from an EMBL/GenBank/DDBJ whole genome shotgun (WGS) entry which is preliminary data.</text>
</comment>
<dbReference type="Pfam" id="PF14253">
    <property type="entry name" value="AbiH"/>
    <property type="match status" value="1"/>
</dbReference>
<evidence type="ECO:0000313" key="2">
    <source>
        <dbReference type="Proteomes" id="UP001254488"/>
    </source>
</evidence>